<feature type="compositionally biased region" description="Polar residues" evidence="1">
    <location>
        <begin position="228"/>
        <end position="256"/>
    </location>
</feature>
<dbReference type="Proteomes" id="UP001201812">
    <property type="component" value="Unassembled WGS sequence"/>
</dbReference>
<feature type="compositionally biased region" description="Polar residues" evidence="1">
    <location>
        <begin position="385"/>
        <end position="403"/>
    </location>
</feature>
<organism evidence="2 3">
    <name type="scientific">Ditylenchus destructor</name>
    <dbReference type="NCBI Taxonomy" id="166010"/>
    <lineage>
        <taxon>Eukaryota</taxon>
        <taxon>Metazoa</taxon>
        <taxon>Ecdysozoa</taxon>
        <taxon>Nematoda</taxon>
        <taxon>Chromadorea</taxon>
        <taxon>Rhabditida</taxon>
        <taxon>Tylenchina</taxon>
        <taxon>Tylenchomorpha</taxon>
        <taxon>Sphaerularioidea</taxon>
        <taxon>Anguinidae</taxon>
        <taxon>Anguininae</taxon>
        <taxon>Ditylenchus</taxon>
    </lineage>
</organism>
<sequence>MRPGERELGESSSSAGNSGSGARESSNGTPVPGSSTANSTPNRRRSRTLITSGGSRGSPQQPQLEEPIQNNHVGHNHISTPRHPNTRRSVAARLSPMISSQILGPAMLPPAPTQPGRAAMLRLADVALPVSQIIAAGCEEASRLMFEQGESSGSEEQELNQIAEESSQGHSGGPNESEAATCEVREEHVPNTSGEIQVCTQKDEKTLNAESKRPKPGTSQKESREKSPGTSQNSTRPVPQISRQNASNSSEPLPNIDQVSNLLGRCQIQYGNKYSSNIRVESAVTVKKEFGIGAQQASGAKEIWFDPPWESRVGQLQNAVAVLKQFSATHLQNRGAIIVRCWAQSSGVYMDLVYSLIFQVIKHLGPKNLQPLEVRPILLNKKGTHSQNPPASASHGQPIMSQNPSTMNYKLSKTTAKEEGLKWTDVVLVRVKFESEDLANKFRRIFNKMASDVFDKMTVRIPFVHPDLTRPERDLRFRLQDFCRQSNSGTRQMGRNARTDGFMAAPSGHYFHDGVQLFKKSVDGTFVSIVKLDVNSEIQHLHSVVATLKKYAQLYQDKKNCAIIQNFPSSNIHDSNPTADLEQIRSVVYQIVNSDEFRASASQCQIVPVEISRVARNRIKLAGQISPPELVRIRFGSHQAASCFIKCFAKWNSDGNMKSYGDSSSISTANPARKGQPFAHRDLTPPELALRYSLRDFCKEKNSEDGNPGCYFYQRHYKIFEKFKIGH</sequence>
<feature type="region of interest" description="Disordered" evidence="1">
    <location>
        <begin position="1"/>
        <end position="86"/>
    </location>
</feature>
<name>A0AAD4R7B1_9BILA</name>
<evidence type="ECO:0000313" key="3">
    <source>
        <dbReference type="Proteomes" id="UP001201812"/>
    </source>
</evidence>
<gene>
    <name evidence="2" type="ORF">DdX_08136</name>
</gene>
<feature type="region of interest" description="Disordered" evidence="1">
    <location>
        <begin position="662"/>
        <end position="681"/>
    </location>
</feature>
<dbReference type="EMBL" id="JAKKPZ010000012">
    <property type="protein sequence ID" value="KAI1714867.1"/>
    <property type="molecule type" value="Genomic_DNA"/>
</dbReference>
<dbReference type="AlphaFoldDB" id="A0AAD4R7B1"/>
<evidence type="ECO:0000313" key="2">
    <source>
        <dbReference type="EMBL" id="KAI1714867.1"/>
    </source>
</evidence>
<feature type="compositionally biased region" description="Polar residues" evidence="1">
    <location>
        <begin position="190"/>
        <end position="200"/>
    </location>
</feature>
<keyword evidence="3" id="KW-1185">Reference proteome</keyword>
<feature type="compositionally biased region" description="Low complexity" evidence="1">
    <location>
        <begin position="10"/>
        <end position="28"/>
    </location>
</feature>
<comment type="caution">
    <text evidence="2">The sequence shown here is derived from an EMBL/GenBank/DDBJ whole genome shotgun (WGS) entry which is preliminary data.</text>
</comment>
<feature type="compositionally biased region" description="Polar residues" evidence="1">
    <location>
        <begin position="48"/>
        <end position="83"/>
    </location>
</feature>
<evidence type="ECO:0000256" key="1">
    <source>
        <dbReference type="SAM" id="MobiDB-lite"/>
    </source>
</evidence>
<feature type="region of interest" description="Disordered" evidence="1">
    <location>
        <begin position="383"/>
        <end position="403"/>
    </location>
</feature>
<feature type="compositionally biased region" description="Polar residues" evidence="1">
    <location>
        <begin position="32"/>
        <end position="41"/>
    </location>
</feature>
<feature type="compositionally biased region" description="Polar residues" evidence="1">
    <location>
        <begin position="159"/>
        <end position="169"/>
    </location>
</feature>
<feature type="region of interest" description="Disordered" evidence="1">
    <location>
        <begin position="146"/>
        <end position="256"/>
    </location>
</feature>
<protein>
    <submittedName>
        <fullName evidence="2">Uncharacterized protein</fullName>
    </submittedName>
</protein>
<proteinExistence type="predicted"/>
<accession>A0AAD4R7B1</accession>
<reference evidence="2" key="1">
    <citation type="submission" date="2022-01" db="EMBL/GenBank/DDBJ databases">
        <title>Genome Sequence Resource for Two Populations of Ditylenchus destructor, the Migratory Endoparasitic Phytonematode.</title>
        <authorList>
            <person name="Zhang H."/>
            <person name="Lin R."/>
            <person name="Xie B."/>
        </authorList>
    </citation>
    <scope>NUCLEOTIDE SEQUENCE</scope>
    <source>
        <strain evidence="2">BazhouSP</strain>
    </source>
</reference>
<feature type="compositionally biased region" description="Basic and acidic residues" evidence="1">
    <location>
        <begin position="201"/>
        <end position="213"/>
    </location>
</feature>